<feature type="repeat" description="TPR" evidence="1">
    <location>
        <begin position="123"/>
        <end position="156"/>
    </location>
</feature>
<name>A0A0G1KDG3_9BACT</name>
<comment type="caution">
    <text evidence="2">The sequence shown here is derived from an EMBL/GenBank/DDBJ whole genome shotgun (WGS) entry which is preliminary data.</text>
</comment>
<dbReference type="AlphaFoldDB" id="A0A0G1KDG3"/>
<evidence type="ECO:0000313" key="2">
    <source>
        <dbReference type="EMBL" id="KKT45879.1"/>
    </source>
</evidence>
<accession>A0A0G1KDG3</accession>
<dbReference type="STRING" id="1618404.UW35_C0028G0008"/>
<dbReference type="PROSITE" id="PS50293">
    <property type="entry name" value="TPR_REGION"/>
    <property type="match status" value="1"/>
</dbReference>
<protein>
    <submittedName>
        <fullName evidence="2">Uncharacterized protein</fullName>
    </submittedName>
</protein>
<gene>
    <name evidence="2" type="ORF">UW35_C0028G0008</name>
</gene>
<dbReference type="InterPro" id="IPR019734">
    <property type="entry name" value="TPR_rpt"/>
</dbReference>
<sequence>MPVVNLSLNTAPLIYPTPSNISPLPLKPTRTNPYTNPFLSEQLKVLEASTPAQTKDKFSIAIDEFTQAALTNSAKALEMNPHHTNYYKSRAKVGIYLSSIDPVYYNDVITTLLKVSELAPTDAKSIYNLGLVYLNMGKNEESIVAFQKAIDLKPDYTEAQVRLSSLMNPQEKE</sequence>
<dbReference type="EMBL" id="LCHZ01000028">
    <property type="protein sequence ID" value="KKT45879.1"/>
    <property type="molecule type" value="Genomic_DNA"/>
</dbReference>
<dbReference type="Proteomes" id="UP000033861">
    <property type="component" value="Unassembled WGS sequence"/>
</dbReference>
<dbReference type="PROSITE" id="PS50005">
    <property type="entry name" value="TPR"/>
    <property type="match status" value="1"/>
</dbReference>
<organism evidence="2 3">
    <name type="scientific">Candidatus Collierbacteria bacterium GW2011_GWF2_44_15</name>
    <dbReference type="NCBI Taxonomy" id="1618404"/>
    <lineage>
        <taxon>Bacteria</taxon>
        <taxon>Candidatus Collieribacteriota</taxon>
    </lineage>
</organism>
<keyword evidence="1" id="KW-0802">TPR repeat</keyword>
<dbReference type="Gene3D" id="1.25.40.10">
    <property type="entry name" value="Tetratricopeptide repeat domain"/>
    <property type="match status" value="1"/>
</dbReference>
<dbReference type="SUPFAM" id="SSF48452">
    <property type="entry name" value="TPR-like"/>
    <property type="match status" value="1"/>
</dbReference>
<dbReference type="SMART" id="SM00028">
    <property type="entry name" value="TPR"/>
    <property type="match status" value="1"/>
</dbReference>
<evidence type="ECO:0000256" key="1">
    <source>
        <dbReference type="PROSITE-ProRule" id="PRU00339"/>
    </source>
</evidence>
<dbReference type="InterPro" id="IPR011990">
    <property type="entry name" value="TPR-like_helical_dom_sf"/>
</dbReference>
<reference evidence="2 3" key="1">
    <citation type="journal article" date="2015" name="Nature">
        <title>rRNA introns, odd ribosomes, and small enigmatic genomes across a large radiation of phyla.</title>
        <authorList>
            <person name="Brown C.T."/>
            <person name="Hug L.A."/>
            <person name="Thomas B.C."/>
            <person name="Sharon I."/>
            <person name="Castelle C.J."/>
            <person name="Singh A."/>
            <person name="Wilkins M.J."/>
            <person name="Williams K.H."/>
            <person name="Banfield J.F."/>
        </authorList>
    </citation>
    <scope>NUCLEOTIDE SEQUENCE [LARGE SCALE GENOMIC DNA]</scope>
</reference>
<proteinExistence type="predicted"/>
<dbReference type="Pfam" id="PF00515">
    <property type="entry name" value="TPR_1"/>
    <property type="match status" value="1"/>
</dbReference>
<evidence type="ECO:0000313" key="3">
    <source>
        <dbReference type="Proteomes" id="UP000033861"/>
    </source>
</evidence>